<evidence type="ECO:0000256" key="8">
    <source>
        <dbReference type="ARBA" id="ARBA00023329"/>
    </source>
</evidence>
<keyword evidence="5" id="KW-0677">Repeat</keyword>
<dbReference type="eggNOG" id="KOG1059">
    <property type="taxonomic scope" value="Eukaryota"/>
</dbReference>
<evidence type="ECO:0000313" key="13">
    <source>
        <dbReference type="EMBL" id="CAG59687.1"/>
    </source>
</evidence>
<sequence>MTSLYAPSSEDVKQRLRPFGFFFEKSLKDLIKGIRNNNETPEKLEQYFTEVLSECRNETTSPDMILKTNAVLKLAYLEMYGFDMSWANFQVLEVMSSNKLQQKRVGYLAASQCFHEDTDVLMLATNLLRKDLKYSGTNDTVKVGIALSGLSSMITPALAADIVDDLFTMLSSSKAYIRKKAVTALFKVFLEYPQALRDNFDKFARMIEDEDLSVISATVSVICELSKKKPEPFVILSPLLYDLLTTIDNNWIIIRLLKLFKNLSQVEEKLRPKLLPKILELMDSTSATSVLYESINCIVRGNMLENDDYSTARACLEPLHRFCESTDPNLRYISCTLFYRIGKINPYFLVEYSELIIKLLTDVDISIRSKALELLEGIINEDNIRLITTILMRQFVDEETVSVSSGSSLLNSIIEVKIVIPEAYKVKIIKTILKACAADNYKNIPDFEWYNAVLKDLTIVSQDMANKKLGETIGENLRDILVRVPDVRDITISNIIDILFIPDIEQQLGSVLRESIWCIGEFASYIENSDDLIRLLVQRGKFYSSELKPILIQSVVKIFASWVKSNNSTTISEEILTEILHLLIAFLQDCCNSGDFDVQERAFEFLELLKICDESRSLTEEKITPLMSQVLPGLFSDYELNPIAVGSQKLIEIEPSIDLQTPFLSDMDWTILKQQYSLSESESINSDNTSLQESDHEVDNESGEYISETDRHQVHEGSFSEGIVENNNEGNPFYLGKSGDIGIKSNTGADDLDTSSGHIPIAVGITMESESKMKKAKKKKKKVTILSDEVVGQPQNAIPIKVKRPMNIETSKSKINLKKQTKLDLFDFDKGTEESHMELNPNEYGDDEVGQEELEKLREKFGSHSIENSAAIGNDDEVVTIKKKKKKKKKTRQKDDNLDKKKDKKESSTQIISEDSENVL</sequence>
<keyword evidence="4 9" id="KW-0813">Transport</keyword>
<dbReference type="STRING" id="284593.Q6FSN4"/>
<evidence type="ECO:0000259" key="11">
    <source>
        <dbReference type="Pfam" id="PF01602"/>
    </source>
</evidence>
<organism evidence="13 14">
    <name type="scientific">Candida glabrata (strain ATCC 2001 / BCRC 20586 / JCM 3761 / NBRC 0622 / NRRL Y-65 / CBS 138)</name>
    <name type="common">Yeast</name>
    <name type="synonym">Nakaseomyces glabratus</name>
    <dbReference type="NCBI Taxonomy" id="284593"/>
    <lineage>
        <taxon>Eukaryota</taxon>
        <taxon>Fungi</taxon>
        <taxon>Dikarya</taxon>
        <taxon>Ascomycota</taxon>
        <taxon>Saccharomycotina</taxon>
        <taxon>Saccharomycetes</taxon>
        <taxon>Saccharomycetales</taxon>
        <taxon>Saccharomycetaceae</taxon>
        <taxon>Nakaseomyces</taxon>
    </lineage>
</organism>
<dbReference type="SUPFAM" id="SSF48371">
    <property type="entry name" value="ARM repeat"/>
    <property type="match status" value="1"/>
</dbReference>
<dbReference type="AlphaFoldDB" id="Q6FSN4"/>
<evidence type="ECO:0000256" key="3">
    <source>
        <dbReference type="ARBA" id="ARBA00015717"/>
    </source>
</evidence>
<dbReference type="PANTHER" id="PTHR22781">
    <property type="entry name" value="DELTA ADAPTIN-RELATED"/>
    <property type="match status" value="1"/>
</dbReference>
<keyword evidence="6 9" id="KW-0653">Protein transport</keyword>
<dbReference type="GO" id="GO:0006896">
    <property type="term" value="P:Golgi to vacuole transport"/>
    <property type="evidence" value="ECO:0007669"/>
    <property type="project" value="EnsemblFungi"/>
</dbReference>
<dbReference type="FunCoup" id="Q6FSN4">
    <property type="interactions" value="674"/>
</dbReference>
<dbReference type="Proteomes" id="UP000002428">
    <property type="component" value="Chromosome G"/>
</dbReference>
<evidence type="ECO:0000256" key="7">
    <source>
        <dbReference type="ARBA" id="ARBA00023136"/>
    </source>
</evidence>
<dbReference type="InterPro" id="IPR011989">
    <property type="entry name" value="ARM-like"/>
</dbReference>
<comment type="function">
    <text evidence="9">Part of the AP-3 complex, an adaptor-related complex which is not clathrin-associated. The complex is associated with the Golgi region as well as more peripheral structures. It facilitates the budding of vesicles from the Golgi membrane.</text>
</comment>
<evidence type="ECO:0000313" key="14">
    <source>
        <dbReference type="Proteomes" id="UP000002428"/>
    </source>
</evidence>
<comment type="subunit">
    <text evidence="9">Adaptor protein complex 3 (AP-3) is a heterotetramer.</text>
</comment>
<dbReference type="GO" id="GO:0030665">
    <property type="term" value="C:clathrin-coated vesicle membrane"/>
    <property type="evidence" value="ECO:0007669"/>
    <property type="project" value="UniProtKB-SubCell"/>
</dbReference>
<proteinExistence type="inferred from homology"/>
<keyword evidence="7" id="KW-0472">Membrane</keyword>
<evidence type="ECO:0000256" key="4">
    <source>
        <dbReference type="ARBA" id="ARBA00022448"/>
    </source>
</evidence>
<dbReference type="GO" id="GO:0010008">
    <property type="term" value="C:endosome membrane"/>
    <property type="evidence" value="ECO:0007669"/>
    <property type="project" value="TreeGrafter"/>
</dbReference>
<dbReference type="InterPro" id="IPR017105">
    <property type="entry name" value="AP3_complex_dsu"/>
</dbReference>
<dbReference type="GO" id="GO:0030123">
    <property type="term" value="C:AP-3 adaptor complex"/>
    <property type="evidence" value="ECO:0007669"/>
    <property type="project" value="EnsemblFungi"/>
</dbReference>
<evidence type="ECO:0000256" key="10">
    <source>
        <dbReference type="SAM" id="MobiDB-lite"/>
    </source>
</evidence>
<evidence type="ECO:0000256" key="6">
    <source>
        <dbReference type="ARBA" id="ARBA00022927"/>
    </source>
</evidence>
<dbReference type="CGD" id="CAL0137649">
    <property type="gene designation" value="CAGL0G09174g"/>
</dbReference>
<accession>Q6FSN4</accession>
<dbReference type="InParanoid" id="Q6FSN4"/>
<dbReference type="VEuPathDB" id="FungiDB:CAGL0G09174g"/>
<evidence type="ECO:0000256" key="1">
    <source>
        <dbReference type="ARBA" id="ARBA00004145"/>
    </source>
</evidence>
<dbReference type="KEGG" id="cgr:2888045"/>
<dbReference type="Gene3D" id="1.25.10.10">
    <property type="entry name" value="Leucine-rich Repeat Variant"/>
    <property type="match status" value="1"/>
</dbReference>
<dbReference type="InterPro" id="IPR016024">
    <property type="entry name" value="ARM-type_fold"/>
</dbReference>
<dbReference type="HOGENOM" id="CLU_001908_1_1_1"/>
<dbReference type="EMBL" id="CR380953">
    <property type="protein sequence ID" value="CAG59687.1"/>
    <property type="molecule type" value="Genomic_DNA"/>
</dbReference>
<evidence type="ECO:0000313" key="12">
    <source>
        <dbReference type="CGD" id="CAL0137649"/>
    </source>
</evidence>
<reference evidence="13 14" key="1">
    <citation type="journal article" date="2004" name="Nature">
        <title>Genome evolution in yeasts.</title>
        <authorList>
            <consortium name="Genolevures"/>
            <person name="Dujon B."/>
            <person name="Sherman D."/>
            <person name="Fischer G."/>
            <person name="Durrens P."/>
            <person name="Casaregola S."/>
            <person name="Lafontaine I."/>
            <person name="de Montigny J."/>
            <person name="Marck C."/>
            <person name="Neuveglise C."/>
            <person name="Talla E."/>
            <person name="Goffard N."/>
            <person name="Frangeul L."/>
            <person name="Aigle M."/>
            <person name="Anthouard V."/>
            <person name="Babour A."/>
            <person name="Barbe V."/>
            <person name="Barnay S."/>
            <person name="Blanchin S."/>
            <person name="Beckerich J.M."/>
            <person name="Beyne E."/>
            <person name="Bleykasten C."/>
            <person name="Boisrame A."/>
            <person name="Boyer J."/>
            <person name="Cattolico L."/>
            <person name="Confanioleri F."/>
            <person name="de Daruvar A."/>
            <person name="Despons L."/>
            <person name="Fabre E."/>
            <person name="Fairhead C."/>
            <person name="Ferry-Dumazet H."/>
            <person name="Groppi A."/>
            <person name="Hantraye F."/>
            <person name="Hennequin C."/>
            <person name="Jauniaux N."/>
            <person name="Joyet P."/>
            <person name="Kachouri R."/>
            <person name="Kerrest A."/>
            <person name="Koszul R."/>
            <person name="Lemaire M."/>
            <person name="Lesur I."/>
            <person name="Ma L."/>
            <person name="Muller H."/>
            <person name="Nicaud J.M."/>
            <person name="Nikolski M."/>
            <person name="Oztas S."/>
            <person name="Ozier-Kalogeropoulos O."/>
            <person name="Pellenz S."/>
            <person name="Potier S."/>
            <person name="Richard G.F."/>
            <person name="Straub M.L."/>
            <person name="Suleau A."/>
            <person name="Swennene D."/>
            <person name="Tekaia F."/>
            <person name="Wesolowski-Louvel M."/>
            <person name="Westhof E."/>
            <person name="Wirth B."/>
            <person name="Zeniou-Meyer M."/>
            <person name="Zivanovic I."/>
            <person name="Bolotin-Fukuhara M."/>
            <person name="Thierry A."/>
            <person name="Bouchier C."/>
            <person name="Caudron B."/>
            <person name="Scarpelli C."/>
            <person name="Gaillardin C."/>
            <person name="Weissenbach J."/>
            <person name="Wincker P."/>
            <person name="Souciet J.L."/>
        </authorList>
    </citation>
    <scope>NUCLEOTIDE SEQUENCE [LARGE SCALE GENOMIC DNA]</scope>
    <source>
        <strain evidence="14">ATCC 2001 / BCRC 20586 / JCM 3761 / NBRC 0622 / NRRL Y-65 / CBS 138</strain>
    </source>
</reference>
<dbReference type="Pfam" id="PF01602">
    <property type="entry name" value="Adaptin_N"/>
    <property type="match status" value="1"/>
</dbReference>
<dbReference type="FunFam" id="1.25.10.10:FF:000251">
    <property type="entry name" value="AP-3 complex subunit delta"/>
    <property type="match status" value="1"/>
</dbReference>
<evidence type="ECO:0000256" key="2">
    <source>
        <dbReference type="ARBA" id="ARBA00006613"/>
    </source>
</evidence>
<evidence type="ECO:0000256" key="9">
    <source>
        <dbReference type="PIRNR" id="PIRNR037092"/>
    </source>
</evidence>
<gene>
    <name evidence="12 13" type="ordered locus">CAGL0G09174g</name>
</gene>
<dbReference type="PANTHER" id="PTHR22781:SF12">
    <property type="entry name" value="AP-3 COMPLEX SUBUNIT DELTA-1"/>
    <property type="match status" value="1"/>
</dbReference>
<comment type="similarity">
    <text evidence="2 9">Belongs to the adaptor complexes large subunit family.</text>
</comment>
<feature type="compositionally biased region" description="Basic and acidic residues" evidence="10">
    <location>
        <begin position="893"/>
        <end position="907"/>
    </location>
</feature>
<name>Q6FSN4_CANGA</name>
<evidence type="ECO:0000256" key="5">
    <source>
        <dbReference type="ARBA" id="ARBA00022737"/>
    </source>
</evidence>
<dbReference type="InterPro" id="IPR002553">
    <property type="entry name" value="Clathrin/coatomer_adapt-like_N"/>
</dbReference>
<dbReference type="PIRSF" id="PIRSF037092">
    <property type="entry name" value="AP3_complex_delta"/>
    <property type="match status" value="1"/>
</dbReference>
<feature type="region of interest" description="Disordered" evidence="10">
    <location>
        <begin position="882"/>
        <end position="920"/>
    </location>
</feature>
<keyword evidence="9" id="KW-0333">Golgi apparatus</keyword>
<feature type="domain" description="Clathrin/coatomer adaptor adaptin-like N-terminal" evidence="11">
    <location>
        <begin position="46"/>
        <end position="610"/>
    </location>
</feature>
<dbReference type="GO" id="GO:0005794">
    <property type="term" value="C:Golgi apparatus"/>
    <property type="evidence" value="ECO:0007669"/>
    <property type="project" value="UniProtKB-SubCell"/>
</dbReference>
<feature type="compositionally biased region" description="Basic residues" evidence="10">
    <location>
        <begin position="882"/>
        <end position="892"/>
    </location>
</feature>
<comment type="subcellular location">
    <subcellularLocation>
        <location evidence="1">Cytoplasmic vesicle</location>
        <location evidence="1">Clathrin-coated vesicle membrane</location>
        <topology evidence="1">Peripheral membrane protein</topology>
        <orientation evidence="1">Cytoplasmic side</orientation>
    </subcellularLocation>
    <subcellularLocation>
        <location evidence="9">Golgi apparatus</location>
    </subcellularLocation>
</comment>
<keyword evidence="8" id="KW-0968">Cytoplasmic vesicle</keyword>
<protein>
    <recommendedName>
        <fullName evidence="3 9">AP-3 complex subunit delta</fullName>
    </recommendedName>
</protein>
<keyword evidence="14" id="KW-1185">Reference proteome</keyword>
<dbReference type="GO" id="GO:0006623">
    <property type="term" value="P:protein targeting to vacuole"/>
    <property type="evidence" value="ECO:0007669"/>
    <property type="project" value="EnsemblFungi"/>
</dbReference>